<evidence type="ECO:0000259" key="2">
    <source>
        <dbReference type="Pfam" id="PF14353"/>
    </source>
</evidence>
<sequence>MPAVAPQPVQLNCPACGTPFRTAVYTLIDVSQQPELKQALLSGQLNMAVCPNCQTASMLGAPIFYHDAAKQLCLVYFPQEMNSSPTDQERFVGDATTFVMQSLPANAPRAHLLNPRRFLTLPSLLDAILEGDGISREMLEAQRRRVDLISELAGALATGSGFSDLVNAHRTELNEEFFATLNAFIGATPPNQADSRMLLEAVRDHLAEELGGLDGSAAEDAELAEVIARLASVPEEELEETVAQLRGYIDYDFFEVWTQQIEAPELAGDTAEVERLVARRTRVLEIVEDLDRQAHEMFEAGSQVLQTVLSAEDPLAALHSNAELVNEAFLMVLSANVGAAQRAGNENAVALLDRLAEEAVTIIQNRLSPQERFINELMLADTPQEATKLLRKNVAMINPDFVKQLNALADQEEKRNNKAASDRLRQLARESGAMLF</sequence>
<gene>
    <name evidence="3" type="ORF">OSCT_0741</name>
</gene>
<dbReference type="EMBL" id="ADVR01000012">
    <property type="protein sequence ID" value="EFO81459.1"/>
    <property type="molecule type" value="Genomic_DNA"/>
</dbReference>
<feature type="domain" description="CpXC" evidence="2">
    <location>
        <begin position="11"/>
        <end position="141"/>
    </location>
</feature>
<keyword evidence="1" id="KW-0175">Coiled coil</keyword>
<dbReference type="HOGENOM" id="CLU_628281_0_0_0"/>
<protein>
    <recommendedName>
        <fullName evidence="2">CpXC domain-containing protein</fullName>
    </recommendedName>
</protein>
<dbReference type="AlphaFoldDB" id="E1IBP0"/>
<dbReference type="eggNOG" id="ENOG5032TQR">
    <property type="taxonomic scope" value="Bacteria"/>
</dbReference>
<evidence type="ECO:0000313" key="3">
    <source>
        <dbReference type="EMBL" id="EFO81459.1"/>
    </source>
</evidence>
<organism evidence="3 4">
    <name type="scientific">Oscillochloris trichoides DG-6</name>
    <dbReference type="NCBI Taxonomy" id="765420"/>
    <lineage>
        <taxon>Bacteria</taxon>
        <taxon>Bacillati</taxon>
        <taxon>Chloroflexota</taxon>
        <taxon>Chloroflexia</taxon>
        <taxon>Chloroflexales</taxon>
        <taxon>Chloroflexineae</taxon>
        <taxon>Oscillochloridaceae</taxon>
        <taxon>Oscillochloris</taxon>
    </lineage>
</organism>
<dbReference type="OrthoDB" id="150880at2"/>
<dbReference type="STRING" id="765420.OSCT_0741"/>
<feature type="coiled-coil region" evidence="1">
    <location>
        <begin position="402"/>
        <end position="430"/>
    </location>
</feature>
<name>E1IBP0_9CHLR</name>
<keyword evidence="4" id="KW-1185">Reference proteome</keyword>
<dbReference type="Pfam" id="PF14353">
    <property type="entry name" value="CpXC"/>
    <property type="match status" value="1"/>
</dbReference>
<evidence type="ECO:0000256" key="1">
    <source>
        <dbReference type="SAM" id="Coils"/>
    </source>
</evidence>
<comment type="caution">
    <text evidence="3">The sequence shown here is derived from an EMBL/GenBank/DDBJ whole genome shotgun (WGS) entry which is preliminary data.</text>
</comment>
<dbReference type="InterPro" id="IPR025682">
    <property type="entry name" value="CpXC_dom"/>
</dbReference>
<proteinExistence type="predicted"/>
<dbReference type="Proteomes" id="UP000054010">
    <property type="component" value="Unassembled WGS sequence"/>
</dbReference>
<reference evidence="3 4" key="1">
    <citation type="journal article" date="2011" name="J. Bacteriol.">
        <title>Draft genome sequence of the anoxygenic filamentous phototrophic bacterium Oscillochloris trichoides subsp. DG-6.</title>
        <authorList>
            <person name="Kuznetsov B.B."/>
            <person name="Ivanovsky R.N."/>
            <person name="Keppen O.I."/>
            <person name="Sukhacheva M.V."/>
            <person name="Bumazhkin B.K."/>
            <person name="Patutina E.O."/>
            <person name="Beletsky A.V."/>
            <person name="Mardanov A.V."/>
            <person name="Baslerov R.V."/>
            <person name="Panteleeva A.N."/>
            <person name="Kolganova T.V."/>
            <person name="Ravin N.V."/>
            <person name="Skryabin K.G."/>
        </authorList>
    </citation>
    <scope>NUCLEOTIDE SEQUENCE [LARGE SCALE GENOMIC DNA]</scope>
    <source>
        <strain evidence="3 4">DG-6</strain>
    </source>
</reference>
<accession>E1IBP0</accession>
<evidence type="ECO:0000313" key="4">
    <source>
        <dbReference type="Proteomes" id="UP000054010"/>
    </source>
</evidence>